<dbReference type="Proteomes" id="UP000012429">
    <property type="component" value="Unassembled WGS sequence"/>
</dbReference>
<dbReference type="PANTHER" id="PTHR36455">
    <property type="match status" value="1"/>
</dbReference>
<dbReference type="NCBIfam" id="NF033819">
    <property type="entry name" value="IS66_TnpB"/>
    <property type="match status" value="1"/>
</dbReference>
<name>N6UVT0_9HYPH</name>
<dbReference type="PATRIC" id="fig|363754.4.peg.5710"/>
<evidence type="ECO:0000313" key="1">
    <source>
        <dbReference type="EMBL" id="ENN84861.1"/>
    </source>
</evidence>
<reference evidence="1 2" key="1">
    <citation type="journal article" date="2012" name="BMC Genomics">
        <title>Genomic basis of broad host range and environmental adaptability of Rhizobium tropici CIAT 899 and Rhizobium sp. PRF 81 which are used in inoculants for common bean (Phaseolus vulgaris L.).</title>
        <authorList>
            <person name="Ormeno-Orrillo E."/>
            <person name="Menna P."/>
            <person name="Almeida L.G."/>
            <person name="Ollero F.J."/>
            <person name="Nicolas M.F."/>
            <person name="Pains Rodrigues E."/>
            <person name="Shigueyoshi Nakatani A."/>
            <person name="Silva Batista J.S."/>
            <person name="Oliveira Chueire L.M."/>
            <person name="Souza R.C."/>
            <person name="Ribeiro Vasconcelos A.T."/>
            <person name="Megias M."/>
            <person name="Hungria M."/>
            <person name="Martinez-Romero E."/>
        </authorList>
    </citation>
    <scope>NUCLEOTIDE SEQUENCE [LARGE SCALE GENOMIC DNA]</scope>
    <source>
        <strain evidence="1 2">PRF 81</strain>
    </source>
</reference>
<dbReference type="AlphaFoldDB" id="N6UVT0"/>
<sequence>MIPISSNVRVWIASGHCDMRKGMQGLALIVQEGLSRNPFQGDVFVFRGRNGRLIKALWHDGVGLSLYAKKLDRGRFVWPSAEGGAIAISPAQLSYLLSGIDWRHPQETSRPTKVG</sequence>
<dbReference type="STRING" id="363754.RHSP_83349"/>
<evidence type="ECO:0000313" key="2">
    <source>
        <dbReference type="Proteomes" id="UP000012429"/>
    </source>
</evidence>
<dbReference type="EMBL" id="AQHN01000086">
    <property type="protein sequence ID" value="ENN84861.1"/>
    <property type="molecule type" value="Genomic_DNA"/>
</dbReference>
<accession>N6UVT0</accession>
<dbReference type="InterPro" id="IPR008878">
    <property type="entry name" value="Transposase_IS66_Orf2"/>
</dbReference>
<protein>
    <submittedName>
        <fullName evidence="1">Mobile element protein</fullName>
    </submittedName>
</protein>
<proteinExistence type="predicted"/>
<dbReference type="RefSeq" id="WP_004126182.1">
    <property type="nucleotide sequence ID" value="NZ_AQHN01000086.1"/>
</dbReference>
<dbReference type="PANTHER" id="PTHR36455:SF1">
    <property type="entry name" value="BLR8292 PROTEIN"/>
    <property type="match status" value="1"/>
</dbReference>
<dbReference type="Pfam" id="PF05717">
    <property type="entry name" value="TnpB_IS66"/>
    <property type="match status" value="1"/>
</dbReference>
<dbReference type="OrthoDB" id="9801450at2"/>
<organism evidence="1 2">
    <name type="scientific">Rhizobium freirei PRF 81</name>
    <dbReference type="NCBI Taxonomy" id="363754"/>
    <lineage>
        <taxon>Bacteria</taxon>
        <taxon>Pseudomonadati</taxon>
        <taxon>Pseudomonadota</taxon>
        <taxon>Alphaproteobacteria</taxon>
        <taxon>Hyphomicrobiales</taxon>
        <taxon>Rhizobiaceae</taxon>
        <taxon>Rhizobium/Agrobacterium group</taxon>
        <taxon>Rhizobium</taxon>
    </lineage>
</organism>
<gene>
    <name evidence="1" type="ORF">RHSP_83349</name>
</gene>
<keyword evidence="2" id="KW-1185">Reference proteome</keyword>
<comment type="caution">
    <text evidence="1">The sequence shown here is derived from an EMBL/GenBank/DDBJ whole genome shotgun (WGS) entry which is preliminary data.</text>
</comment>